<evidence type="ECO:0008006" key="5">
    <source>
        <dbReference type="Google" id="ProtNLM"/>
    </source>
</evidence>
<proteinExistence type="predicted"/>
<feature type="compositionally biased region" description="Basic residues" evidence="1">
    <location>
        <begin position="114"/>
        <end position="124"/>
    </location>
</feature>
<gene>
    <name evidence="3" type="ORF">DEH84_04970</name>
</gene>
<evidence type="ECO:0000256" key="2">
    <source>
        <dbReference type="SAM" id="SignalP"/>
    </source>
</evidence>
<reference evidence="3 4" key="1">
    <citation type="submission" date="2018-05" db="EMBL/GenBank/DDBJ databases">
        <title>complete genome sequence of Aquabacterium olei NBRC 110486.</title>
        <authorList>
            <person name="Tang B."/>
            <person name="Chang J."/>
            <person name="Zhang L."/>
            <person name="Yang H."/>
        </authorList>
    </citation>
    <scope>NUCLEOTIDE SEQUENCE [LARGE SCALE GENOMIC DNA]</scope>
    <source>
        <strain evidence="3 4">NBRC 110486</strain>
    </source>
</reference>
<feature type="region of interest" description="Disordered" evidence="1">
    <location>
        <begin position="114"/>
        <end position="140"/>
    </location>
</feature>
<organism evidence="3 4">
    <name type="scientific">Aquabacterium olei</name>
    <dbReference type="NCBI Taxonomy" id="1296669"/>
    <lineage>
        <taxon>Bacteria</taxon>
        <taxon>Pseudomonadati</taxon>
        <taxon>Pseudomonadota</taxon>
        <taxon>Betaproteobacteria</taxon>
        <taxon>Burkholderiales</taxon>
        <taxon>Aquabacterium</taxon>
    </lineage>
</organism>
<dbReference type="EMBL" id="CP029210">
    <property type="protein sequence ID" value="AWI52845.1"/>
    <property type="molecule type" value="Genomic_DNA"/>
</dbReference>
<dbReference type="AlphaFoldDB" id="A0A2U8FP86"/>
<evidence type="ECO:0000313" key="4">
    <source>
        <dbReference type="Proteomes" id="UP000244892"/>
    </source>
</evidence>
<feature type="compositionally biased region" description="Basic and acidic residues" evidence="1">
    <location>
        <begin position="129"/>
        <end position="140"/>
    </location>
</feature>
<dbReference type="Proteomes" id="UP000244892">
    <property type="component" value="Chromosome"/>
</dbReference>
<name>A0A2U8FP86_9BURK</name>
<keyword evidence="4" id="KW-1185">Reference proteome</keyword>
<feature type="signal peptide" evidence="2">
    <location>
        <begin position="1"/>
        <end position="31"/>
    </location>
</feature>
<accession>A0A2U8FP86</accession>
<evidence type="ECO:0000313" key="3">
    <source>
        <dbReference type="EMBL" id="AWI52845.1"/>
    </source>
</evidence>
<evidence type="ECO:0000256" key="1">
    <source>
        <dbReference type="SAM" id="MobiDB-lite"/>
    </source>
</evidence>
<keyword evidence="2" id="KW-0732">Signal</keyword>
<protein>
    <recommendedName>
        <fullName evidence="5">Virulence factor</fullName>
    </recommendedName>
</protein>
<feature type="chain" id="PRO_5016135232" description="Virulence factor" evidence="2">
    <location>
        <begin position="32"/>
        <end position="140"/>
    </location>
</feature>
<sequence>MNMLNTRPFAHLARALGAAVLALGAATAAHAGGGVYWSVNVDTPMHGAGRVGTTFSNSPYGVVGGMPHVVMPAPVVVHQPRVVYAPPPAVVYAPPAYYGHPGHGHGARWWGHHHRHHNHHHHGGHGGWRGHDERRGHHGH</sequence>
<dbReference type="KEGG" id="aon:DEH84_04970"/>